<gene>
    <name evidence="2" type="ORF">CCHLO57077_00017817</name>
</gene>
<comment type="caution">
    <text evidence="2">The sequence shown here is derived from an EMBL/GenBank/DDBJ whole genome shotgun (WGS) entry which is preliminary data.</text>
</comment>
<accession>A0AA35LVS4</accession>
<feature type="signal peptide" evidence="1">
    <location>
        <begin position="1"/>
        <end position="27"/>
    </location>
</feature>
<reference evidence="2" key="1">
    <citation type="submission" date="2023-01" db="EMBL/GenBank/DDBJ databases">
        <authorList>
            <person name="Piombo E."/>
        </authorList>
    </citation>
    <scope>NUCLEOTIDE SEQUENCE</scope>
</reference>
<protein>
    <submittedName>
        <fullName evidence="2">Uncharacterized protein</fullName>
    </submittedName>
</protein>
<proteinExistence type="predicted"/>
<organism evidence="2 3">
    <name type="scientific">Clonostachys chloroleuca</name>
    <dbReference type="NCBI Taxonomy" id="1926264"/>
    <lineage>
        <taxon>Eukaryota</taxon>
        <taxon>Fungi</taxon>
        <taxon>Dikarya</taxon>
        <taxon>Ascomycota</taxon>
        <taxon>Pezizomycotina</taxon>
        <taxon>Sordariomycetes</taxon>
        <taxon>Hypocreomycetidae</taxon>
        <taxon>Hypocreales</taxon>
        <taxon>Bionectriaceae</taxon>
        <taxon>Clonostachys</taxon>
    </lineage>
</organism>
<sequence length="197" mass="22792">MHSSINLSSKSLLGFFTFLSLQHHAHCALSIQTMAPRLFVSVEDSNPQTITAVPSFAPTVDERDDIKDEQIGAYFSRPGVDNYWDPPIPATWYRTTWPNNNIIVCDTYIETNFHNIVNLDKRHRKPGSYYTNFNRQPDSDLKNNIRIWVWVNVSRAINNCIWNFSWFATNPPHAEPRCYLLDQCDSDGCFSWLMGEV</sequence>
<evidence type="ECO:0000256" key="1">
    <source>
        <dbReference type="SAM" id="SignalP"/>
    </source>
</evidence>
<feature type="chain" id="PRO_5041263792" evidence="1">
    <location>
        <begin position="28"/>
        <end position="197"/>
    </location>
</feature>
<dbReference type="Proteomes" id="UP001160390">
    <property type="component" value="Unassembled WGS sequence"/>
</dbReference>
<dbReference type="AlphaFoldDB" id="A0AA35LVS4"/>
<evidence type="ECO:0000313" key="3">
    <source>
        <dbReference type="Proteomes" id="UP001160390"/>
    </source>
</evidence>
<dbReference type="EMBL" id="CABFNP030000713">
    <property type="protein sequence ID" value="CAI6081921.1"/>
    <property type="molecule type" value="Genomic_DNA"/>
</dbReference>
<name>A0AA35LVS4_9HYPO</name>
<evidence type="ECO:0000313" key="2">
    <source>
        <dbReference type="EMBL" id="CAI6081921.1"/>
    </source>
</evidence>
<keyword evidence="1" id="KW-0732">Signal</keyword>
<keyword evidence="3" id="KW-1185">Reference proteome</keyword>